<evidence type="ECO:0000256" key="8">
    <source>
        <dbReference type="ARBA" id="ARBA00023136"/>
    </source>
</evidence>
<sequence length="811" mass="85559" precursor="true">MTTTGSIGSLIKKQAKPAVLIFLLLTLIVGLLYPLVVTGIAQLAFPVQANGDLLVHNGQVAGSSQIGQPFSSPQYFWGRLSATSPVPYNAGSSTGSNLGPNNPALVQQVQARIDALHAVDPSNTQEIPVDLVTASGSGLDPDISVAAAYYQVPRVARERNLTQAAVSSLVASQVEPRQFGIFGEPRVNVLSLNLALDDLSENKISVSETGSSLPLLNHPPDLVFGMLIADWIQVLLFIVIVALISIPLGAWMAKIFTGKPNFLSPLISWVETKVLTACGIAPGEEMDWKEFAVAVMVFTVPCIAAVFILQEIQQFLPLNPSGLGAVPWDLSLNTAVSFATNTNWQAYVPEVTLSYFTQMVGLVVQNFVSAAVGLAVLIALIYAFSRKSATTLGNFWVLLVRSVMILLPIAVIIALVLVSQGTPQTFGGPVTVPLLDKLNDTTGALVATQTIPLGPVASQVAIKMLGTNGGGYYNANSAHPLENPTPFSNFVEMFAMIIIPAALCITFGTMIGSRRKGVALILAMTLIFLPLLGLTIWSEQGGNPVLTPLGVDQAPSAFQSGGNMEGKEVRFGAVTSALFAVSTTSTSCGAVNSMHDSFMPVAGGVLLFDMHLGEVVFGGVGSGLYGMLIFVIIAMFIAGLMVGRTPELYGKKIEQHEMKIATIVILIPIIMILAFTSLAVLTPAGQAGVANPGPHGFSEILYAYTSASQNNGSAFAGLNANSLFYNLTTAIAMFIGRYAIIILTLALAGSLVTKKIVPPSEGTLRDHRPLFILWLVFVILIVGALSFLPALSLGPVAEYMGMVAGGLVHVI</sequence>
<evidence type="ECO:0000256" key="2">
    <source>
        <dbReference type="ARBA" id="ARBA00022475"/>
    </source>
</evidence>
<keyword evidence="11" id="KW-0378">Hydrolase</keyword>
<keyword evidence="12" id="KW-1185">Reference proteome</keyword>
<dbReference type="HOGENOM" id="CLU_018614_3_0_2"/>
<dbReference type="PANTHER" id="PTHR30607:SF2">
    <property type="entry name" value="POTASSIUM-TRANSPORTING ATPASE POTASSIUM-BINDING SUBUNIT"/>
    <property type="match status" value="1"/>
</dbReference>
<feature type="transmembrane region" description="Helical" evidence="9">
    <location>
        <begin position="518"/>
        <end position="537"/>
    </location>
</feature>
<dbReference type="eggNOG" id="arCOG04804">
    <property type="taxonomic scope" value="Archaea"/>
</dbReference>
<comment type="caution">
    <text evidence="10">Lacks conserved residue(s) required for the propagation of feature annotation.</text>
</comment>
<dbReference type="GO" id="GO:0005886">
    <property type="term" value="C:plasma membrane"/>
    <property type="evidence" value="ECO:0007669"/>
    <property type="project" value="UniProtKB-SubCell"/>
</dbReference>
<feature type="transmembrane region" description="Helical" evidence="9">
    <location>
        <begin position="490"/>
        <end position="511"/>
    </location>
</feature>
<proteinExistence type="inferred from homology"/>
<keyword evidence="2 9" id="KW-1003">Cell membrane</keyword>
<feature type="transmembrane region" description="Helical" evidence="9">
    <location>
        <begin position="20"/>
        <end position="45"/>
    </location>
</feature>
<evidence type="ECO:0000256" key="6">
    <source>
        <dbReference type="ARBA" id="ARBA00022989"/>
    </source>
</evidence>
<keyword evidence="10" id="KW-0067">ATP-binding</keyword>
<dbReference type="GO" id="GO:0016787">
    <property type="term" value="F:hydrolase activity"/>
    <property type="evidence" value="ECO:0007669"/>
    <property type="project" value="UniProtKB-KW"/>
</dbReference>
<keyword evidence="6 9" id="KW-1133">Transmembrane helix</keyword>
<dbReference type="GeneID" id="5411859"/>
<dbReference type="InterPro" id="IPR003820">
    <property type="entry name" value="KdpC"/>
</dbReference>
<comment type="subcellular location">
    <subcellularLocation>
        <location evidence="9">Cell membrane</location>
        <topology evidence="9">Multi-pass membrane protein</topology>
    </subcellularLocation>
    <subcellularLocation>
        <location evidence="10">Cell membrane</location>
        <topology evidence="10">Single-pass membrane protein</topology>
    </subcellularLocation>
</comment>
<dbReference type="Proteomes" id="UP000002408">
    <property type="component" value="Chromosome"/>
</dbReference>
<feature type="transmembrane region" description="Helical" evidence="9">
    <location>
        <begin position="723"/>
        <end position="749"/>
    </location>
</feature>
<feature type="transmembrane region" description="Helical" evidence="9">
    <location>
        <begin position="396"/>
        <end position="418"/>
    </location>
</feature>
<keyword evidence="1 9" id="KW-0813">Transport</keyword>
<comment type="similarity">
    <text evidence="10">Belongs to the KdpC family.</text>
</comment>
<feature type="transmembrane region" description="Helical" evidence="9">
    <location>
        <begin position="291"/>
        <end position="309"/>
    </location>
</feature>
<comment type="similarity">
    <text evidence="9">Belongs to the KdpA family.</text>
</comment>
<dbReference type="EMBL" id="CP000780">
    <property type="protein sequence ID" value="ABS55412.1"/>
    <property type="molecule type" value="Genomic_DNA"/>
</dbReference>
<dbReference type="NCBIfam" id="TIGR00681">
    <property type="entry name" value="kdpC"/>
    <property type="match status" value="1"/>
</dbReference>
<keyword evidence="4 9" id="KW-0812">Transmembrane</keyword>
<feature type="transmembrane region" description="Helical" evidence="9">
    <location>
        <begin position="770"/>
        <end position="791"/>
    </location>
</feature>
<feature type="transmembrane region" description="Helical" evidence="9">
    <location>
        <begin position="363"/>
        <end position="384"/>
    </location>
</feature>
<keyword evidence="8 9" id="KW-0472">Membrane</keyword>
<dbReference type="GO" id="GO:0005524">
    <property type="term" value="F:ATP binding"/>
    <property type="evidence" value="ECO:0007669"/>
    <property type="project" value="UniProtKB-UniRule"/>
</dbReference>
<feature type="transmembrane region" description="Helical" evidence="9">
    <location>
        <begin position="231"/>
        <end position="253"/>
    </location>
</feature>
<comment type="function">
    <text evidence="10">Part of the high-affinity ATP-driven potassium transport (or Kdp) system, which catalyzes the hydrolysis of ATP coupled with the electrogenic transport of potassium into the cytoplasm. This subunit acts as a catalytic chaperone that increases the ATP-binding affinity of the ATP-hydrolyzing subunit KdpB by the formation of a transient KdpB/KdpC/ATP ternary complex.</text>
</comment>
<comment type="subunit">
    <text evidence="9">The system is composed of three essential subunits: KdpA, KdpB and KdpC.</text>
</comment>
<feature type="transmembrane region" description="Helical" evidence="9">
    <location>
        <begin position="660"/>
        <end position="681"/>
    </location>
</feature>
<evidence type="ECO:0000256" key="10">
    <source>
        <dbReference type="HAMAP-Rule" id="MF_00276"/>
    </source>
</evidence>
<dbReference type="Pfam" id="PF02669">
    <property type="entry name" value="KdpC"/>
    <property type="match status" value="1"/>
</dbReference>
<keyword evidence="3 9" id="KW-0633">Potassium transport</keyword>
<dbReference type="KEGG" id="mbn:Mboo_0894"/>
<keyword evidence="7 9" id="KW-0406">Ion transport</keyword>
<dbReference type="InterPro" id="IPR004623">
    <property type="entry name" value="KdpA"/>
</dbReference>
<keyword evidence="10" id="KW-0547">Nucleotide-binding</keyword>
<name>A7I6Q1_METB6</name>
<protein>
    <recommendedName>
        <fullName evidence="9 10">Multifunctional fusion protein</fullName>
    </recommendedName>
    <domain>
        <recommendedName>
            <fullName evidence="9">Potassium-transporting ATPase potassium-binding subunit</fullName>
        </recommendedName>
        <alternativeName>
            <fullName evidence="9">ATP phosphohydrolase [potassium-transporting] A chain</fullName>
        </alternativeName>
        <alternativeName>
            <fullName evidence="9">Potassium-binding and translocating subunit A</fullName>
        </alternativeName>
        <alternativeName>
            <fullName evidence="9">Potassium-translocating ATPase A chain</fullName>
        </alternativeName>
    </domain>
    <domain>
        <recommendedName>
            <fullName evidence="10">Potassium-transporting ATPase KdpC subunit</fullName>
        </recommendedName>
        <alternativeName>
            <fullName evidence="10">ATP phosphohydrolase [potassium-transporting] C chain</fullName>
        </alternativeName>
        <alternativeName>
            <fullName evidence="10">Potassium-binding and translocating subunit C</fullName>
        </alternativeName>
        <alternativeName>
            <fullName evidence="10">Potassium-translocating ATPase C chain</fullName>
        </alternativeName>
    </domain>
</protein>
<evidence type="ECO:0000256" key="5">
    <source>
        <dbReference type="ARBA" id="ARBA00022958"/>
    </source>
</evidence>
<evidence type="ECO:0000256" key="9">
    <source>
        <dbReference type="HAMAP-Rule" id="MF_00275"/>
    </source>
</evidence>
<dbReference type="AlphaFoldDB" id="A7I6Q1"/>
<keyword evidence="5 9" id="KW-0630">Potassium</keyword>
<dbReference type="GO" id="GO:0008556">
    <property type="term" value="F:P-type potassium transmembrane transporter activity"/>
    <property type="evidence" value="ECO:0007669"/>
    <property type="project" value="InterPro"/>
</dbReference>
<comment type="function">
    <text evidence="9">Part of the high-affinity ATP-driven potassium transport (or Kdp) system, which catalyzes the hydrolysis of ATP coupled with the electrogenic transport of potassium into the cytoplasm. This subunit binds the extracellular potassium ions and delivers the ions to the membrane domain of KdpB through an intramembrane tunnel.</text>
</comment>
<dbReference type="HAMAP" id="MF_00276">
    <property type="entry name" value="KdpC"/>
    <property type="match status" value="1"/>
</dbReference>
<evidence type="ECO:0000256" key="3">
    <source>
        <dbReference type="ARBA" id="ARBA00022538"/>
    </source>
</evidence>
<accession>A7I6Q1</accession>
<dbReference type="STRING" id="456442.Mboo_0894"/>
<dbReference type="Pfam" id="PF03814">
    <property type="entry name" value="KdpA"/>
    <property type="match status" value="1"/>
</dbReference>
<dbReference type="RefSeq" id="WP_012106436.1">
    <property type="nucleotide sequence ID" value="NC_009712.1"/>
</dbReference>
<organism evidence="11 12">
    <name type="scientific">Methanoregula boonei (strain DSM 21154 / JCM 14090 / 6A8)</name>
    <dbReference type="NCBI Taxonomy" id="456442"/>
    <lineage>
        <taxon>Archaea</taxon>
        <taxon>Methanobacteriati</taxon>
        <taxon>Methanobacteriota</taxon>
        <taxon>Stenosarchaea group</taxon>
        <taxon>Methanomicrobia</taxon>
        <taxon>Methanomicrobiales</taxon>
        <taxon>Methanoregulaceae</taxon>
        <taxon>Methanoregula</taxon>
    </lineage>
</organism>
<dbReference type="NCBIfam" id="TIGR00680">
    <property type="entry name" value="kdpA"/>
    <property type="match status" value="1"/>
</dbReference>
<reference evidence="12" key="1">
    <citation type="journal article" date="2015" name="Microbiology">
        <title>Genome of Methanoregula boonei 6A8 reveals adaptations to oligotrophic peatland environments.</title>
        <authorList>
            <person name="Braeuer S."/>
            <person name="Cadillo-Quiroz H."/>
            <person name="Kyrpides N."/>
            <person name="Woyke T."/>
            <person name="Goodwin L."/>
            <person name="Detter C."/>
            <person name="Podell S."/>
            <person name="Yavitt J.B."/>
            <person name="Zinder S.H."/>
        </authorList>
    </citation>
    <scope>NUCLEOTIDE SEQUENCE [LARGE SCALE GENOMIC DNA]</scope>
    <source>
        <strain evidence="12">DSM 21154 / JCM 14090 / 6A8</strain>
    </source>
</reference>
<dbReference type="eggNOG" id="arCOG04805">
    <property type="taxonomic scope" value="Archaea"/>
</dbReference>
<evidence type="ECO:0000256" key="7">
    <source>
        <dbReference type="ARBA" id="ARBA00023065"/>
    </source>
</evidence>
<dbReference type="GO" id="GO:0030955">
    <property type="term" value="F:potassium ion binding"/>
    <property type="evidence" value="ECO:0007669"/>
    <property type="project" value="UniProtKB-UniRule"/>
</dbReference>
<evidence type="ECO:0000313" key="11">
    <source>
        <dbReference type="EMBL" id="ABS55412.1"/>
    </source>
</evidence>
<dbReference type="NCBIfam" id="NF001454">
    <property type="entry name" value="PRK00315.1"/>
    <property type="match status" value="1"/>
</dbReference>
<feature type="transmembrane region" description="Helical" evidence="9">
    <location>
        <begin position="615"/>
        <end position="640"/>
    </location>
</feature>
<evidence type="ECO:0000313" key="12">
    <source>
        <dbReference type="Proteomes" id="UP000002408"/>
    </source>
</evidence>
<dbReference type="HAMAP" id="MF_00275">
    <property type="entry name" value="KdpA"/>
    <property type="match status" value="1"/>
</dbReference>
<evidence type="ECO:0000256" key="1">
    <source>
        <dbReference type="ARBA" id="ARBA00022448"/>
    </source>
</evidence>
<gene>
    <name evidence="10" type="primary">kdpC</name>
    <name evidence="9" type="synonym">kdpA</name>
    <name evidence="11" type="ordered locus">Mboo_0894</name>
</gene>
<dbReference type="PANTHER" id="PTHR30607">
    <property type="entry name" value="POTASSIUM-TRANSPORTING ATPASE A CHAIN"/>
    <property type="match status" value="1"/>
</dbReference>
<evidence type="ECO:0000256" key="4">
    <source>
        <dbReference type="ARBA" id="ARBA00022692"/>
    </source>
</evidence>